<dbReference type="AlphaFoldDB" id="A0AA42W6H1"/>
<evidence type="ECO:0000313" key="1">
    <source>
        <dbReference type="EMBL" id="MDH2006781.1"/>
    </source>
</evidence>
<reference evidence="1" key="1">
    <citation type="submission" date="2022-09" db="EMBL/GenBank/DDBJ databases">
        <title>Intensive care unit water sources are persistently colonized with multi-drug resistant bacteria and are the site of extensive horizontal gene transfer of antibiotic resistance genes.</title>
        <authorList>
            <person name="Diorio-Toth L."/>
        </authorList>
    </citation>
    <scope>NUCLEOTIDE SEQUENCE</scope>
    <source>
        <strain evidence="1">GD03686</strain>
    </source>
</reference>
<proteinExistence type="predicted"/>
<accession>A0AA42W6H1</accession>
<comment type="caution">
    <text evidence="1">The sequence shown here is derived from an EMBL/GenBank/DDBJ whole genome shotgun (WGS) entry which is preliminary data.</text>
</comment>
<protein>
    <submittedName>
        <fullName evidence="1">Uncharacterized protein</fullName>
    </submittedName>
</protein>
<sequence length="54" mass="5652">MSVQVTVGAQALHLVVQLNKVGKQKNSLCNGGESYEAIVNTAKVENGGDSRPVL</sequence>
<gene>
    <name evidence="1" type="ORF">N5J23_14710</name>
</gene>
<dbReference type="Proteomes" id="UP001161294">
    <property type="component" value="Unassembled WGS sequence"/>
</dbReference>
<organism evidence="1 2">
    <name type="scientific">Comamonas aquatica</name>
    <dbReference type="NCBI Taxonomy" id="225991"/>
    <lineage>
        <taxon>Bacteria</taxon>
        <taxon>Pseudomonadati</taxon>
        <taxon>Pseudomonadota</taxon>
        <taxon>Betaproteobacteria</taxon>
        <taxon>Burkholderiales</taxon>
        <taxon>Comamonadaceae</taxon>
        <taxon>Comamonas</taxon>
    </lineage>
</organism>
<dbReference type="EMBL" id="JAOCJW010000033">
    <property type="protein sequence ID" value="MDH2006781.1"/>
    <property type="molecule type" value="Genomic_DNA"/>
</dbReference>
<name>A0AA42W6H1_9BURK</name>
<dbReference type="RefSeq" id="WP_279853680.1">
    <property type="nucleotide sequence ID" value="NZ_JAOCIA010000035.1"/>
</dbReference>
<evidence type="ECO:0000313" key="2">
    <source>
        <dbReference type="Proteomes" id="UP001161294"/>
    </source>
</evidence>